<name>A0ABP6TNE4_9ACTN</name>
<feature type="compositionally biased region" description="Basic and acidic residues" evidence="1">
    <location>
        <begin position="1"/>
        <end position="15"/>
    </location>
</feature>
<evidence type="ECO:0000313" key="2">
    <source>
        <dbReference type="EMBL" id="GAA3495581.1"/>
    </source>
</evidence>
<gene>
    <name evidence="2" type="ORF">GCM10019016_026810</name>
</gene>
<evidence type="ECO:0000313" key="3">
    <source>
        <dbReference type="Proteomes" id="UP001501455"/>
    </source>
</evidence>
<organism evidence="2 3">
    <name type="scientific">Streptomyces prasinosporus</name>
    <dbReference type="NCBI Taxonomy" id="68256"/>
    <lineage>
        <taxon>Bacteria</taxon>
        <taxon>Bacillati</taxon>
        <taxon>Actinomycetota</taxon>
        <taxon>Actinomycetes</taxon>
        <taxon>Kitasatosporales</taxon>
        <taxon>Streptomycetaceae</taxon>
        <taxon>Streptomyces</taxon>
        <taxon>Streptomyces albogriseolus group</taxon>
    </lineage>
</organism>
<comment type="caution">
    <text evidence="2">The sequence shown here is derived from an EMBL/GenBank/DDBJ whole genome shotgun (WGS) entry which is preliminary data.</text>
</comment>
<keyword evidence="3" id="KW-1185">Reference proteome</keyword>
<feature type="region of interest" description="Disordered" evidence="1">
    <location>
        <begin position="1"/>
        <end position="49"/>
    </location>
</feature>
<sequence>MPNSRTRRETAEEVSRPATRNAATSTTADSHVPTPAASEEAVDREPETVSAWSAEVVTAVPEMSFWRADLTLSIRWESVALT</sequence>
<dbReference type="EMBL" id="BAAAXF010000019">
    <property type="protein sequence ID" value="GAA3495581.1"/>
    <property type="molecule type" value="Genomic_DNA"/>
</dbReference>
<evidence type="ECO:0000256" key="1">
    <source>
        <dbReference type="SAM" id="MobiDB-lite"/>
    </source>
</evidence>
<reference evidence="3" key="1">
    <citation type="journal article" date="2019" name="Int. J. Syst. Evol. Microbiol.">
        <title>The Global Catalogue of Microorganisms (GCM) 10K type strain sequencing project: providing services to taxonomists for standard genome sequencing and annotation.</title>
        <authorList>
            <consortium name="The Broad Institute Genomics Platform"/>
            <consortium name="The Broad Institute Genome Sequencing Center for Infectious Disease"/>
            <person name="Wu L."/>
            <person name="Ma J."/>
        </authorList>
    </citation>
    <scope>NUCLEOTIDE SEQUENCE [LARGE SCALE GENOMIC DNA]</scope>
    <source>
        <strain evidence="3">JCM 4816</strain>
    </source>
</reference>
<proteinExistence type="predicted"/>
<dbReference type="Proteomes" id="UP001501455">
    <property type="component" value="Unassembled WGS sequence"/>
</dbReference>
<accession>A0ABP6TNE4</accession>
<protein>
    <submittedName>
        <fullName evidence="2">Uncharacterized protein</fullName>
    </submittedName>
</protein>